<dbReference type="SUPFAM" id="SSF82861">
    <property type="entry name" value="Mechanosensitive channel protein MscS (YggB), transmembrane region"/>
    <property type="match status" value="1"/>
</dbReference>
<dbReference type="InterPro" id="IPR010920">
    <property type="entry name" value="LSM_dom_sf"/>
</dbReference>
<evidence type="ECO:0000256" key="3">
    <source>
        <dbReference type="ARBA" id="ARBA00022475"/>
    </source>
</evidence>
<feature type="transmembrane region" description="Helical" evidence="7">
    <location>
        <begin position="63"/>
        <end position="84"/>
    </location>
</feature>
<keyword evidence="4 7" id="KW-0812">Transmembrane</keyword>
<organism evidence="10">
    <name type="scientific">termite gut metagenome</name>
    <dbReference type="NCBI Taxonomy" id="433724"/>
    <lineage>
        <taxon>unclassified sequences</taxon>
        <taxon>metagenomes</taxon>
        <taxon>organismal metagenomes</taxon>
    </lineage>
</organism>
<dbReference type="InterPro" id="IPR045275">
    <property type="entry name" value="MscS_archaea/bacteria_type"/>
</dbReference>
<evidence type="ECO:0000313" key="10">
    <source>
        <dbReference type="EMBL" id="KAA6346043.1"/>
    </source>
</evidence>
<dbReference type="EMBL" id="SNRY01000145">
    <property type="protein sequence ID" value="KAA6346055.1"/>
    <property type="molecule type" value="Genomic_DNA"/>
</dbReference>
<dbReference type="PANTHER" id="PTHR30221:SF1">
    <property type="entry name" value="SMALL-CONDUCTANCE MECHANOSENSITIVE CHANNEL"/>
    <property type="match status" value="1"/>
</dbReference>
<gene>
    <name evidence="10" type="ORF">EZS27_006413</name>
    <name evidence="11" type="ORF">EZS27_006425</name>
</gene>
<keyword evidence="6 7" id="KW-0472">Membrane</keyword>
<dbReference type="SUPFAM" id="SSF82689">
    <property type="entry name" value="Mechanosensitive channel protein MscS (YggB), C-terminal domain"/>
    <property type="match status" value="1"/>
</dbReference>
<protein>
    <submittedName>
        <fullName evidence="10">Small-conductance mechanosensitive channel</fullName>
    </submittedName>
</protein>
<dbReference type="GO" id="GO:0008381">
    <property type="term" value="F:mechanosensitive monoatomic ion channel activity"/>
    <property type="evidence" value="ECO:0007669"/>
    <property type="project" value="InterPro"/>
</dbReference>
<feature type="domain" description="Mechanosensitive ion channel MscS C-terminal" evidence="9">
    <location>
        <begin position="188"/>
        <end position="279"/>
    </location>
</feature>
<evidence type="ECO:0000313" key="11">
    <source>
        <dbReference type="EMBL" id="KAA6346055.1"/>
    </source>
</evidence>
<accession>A0A5J4SL23</accession>
<dbReference type="Gene3D" id="3.30.70.100">
    <property type="match status" value="1"/>
</dbReference>
<dbReference type="InterPro" id="IPR049278">
    <property type="entry name" value="MS_channel_C"/>
</dbReference>
<feature type="transmembrane region" description="Helical" evidence="7">
    <location>
        <begin position="96"/>
        <end position="124"/>
    </location>
</feature>
<name>A0A5J4SL23_9ZZZZ</name>
<dbReference type="InterPro" id="IPR011066">
    <property type="entry name" value="MscS_channel_C_sf"/>
</dbReference>
<keyword evidence="5 7" id="KW-1133">Transmembrane helix</keyword>
<keyword evidence="3" id="KW-1003">Cell membrane</keyword>
<dbReference type="InterPro" id="IPR006685">
    <property type="entry name" value="MscS_channel_2nd"/>
</dbReference>
<proteinExistence type="inferred from homology"/>
<dbReference type="InterPro" id="IPR011014">
    <property type="entry name" value="MscS_channel_TM-2"/>
</dbReference>
<evidence type="ECO:0000259" key="9">
    <source>
        <dbReference type="Pfam" id="PF21082"/>
    </source>
</evidence>
<comment type="similarity">
    <text evidence="2">Belongs to the MscS (TC 1.A.23) family.</text>
</comment>
<dbReference type="PANTHER" id="PTHR30221">
    <property type="entry name" value="SMALL-CONDUCTANCE MECHANOSENSITIVE CHANNEL"/>
    <property type="match status" value="1"/>
</dbReference>
<feature type="transmembrane region" description="Helical" evidence="7">
    <location>
        <begin position="20"/>
        <end position="43"/>
    </location>
</feature>
<evidence type="ECO:0000256" key="4">
    <source>
        <dbReference type="ARBA" id="ARBA00022692"/>
    </source>
</evidence>
<comment type="subcellular location">
    <subcellularLocation>
        <location evidence="1">Cell membrane</location>
        <topology evidence="1">Multi-pass membrane protein</topology>
    </subcellularLocation>
</comment>
<dbReference type="AlphaFoldDB" id="A0A5J4SL23"/>
<dbReference type="EMBL" id="SNRY01000145">
    <property type="protein sequence ID" value="KAA6346043.1"/>
    <property type="molecule type" value="Genomic_DNA"/>
</dbReference>
<dbReference type="GO" id="GO:0005886">
    <property type="term" value="C:plasma membrane"/>
    <property type="evidence" value="ECO:0007669"/>
    <property type="project" value="UniProtKB-SubCell"/>
</dbReference>
<dbReference type="Gene3D" id="2.30.30.60">
    <property type="match status" value="1"/>
</dbReference>
<reference evidence="10" key="1">
    <citation type="submission" date="2019-03" db="EMBL/GenBank/DDBJ databases">
        <title>Single cell metagenomics reveals metabolic interactions within the superorganism composed of flagellate Streblomastix strix and complex community of Bacteroidetes bacteria on its surface.</title>
        <authorList>
            <person name="Treitli S.C."/>
            <person name="Kolisko M."/>
            <person name="Husnik F."/>
            <person name="Keeling P."/>
            <person name="Hampl V."/>
        </authorList>
    </citation>
    <scope>NUCLEOTIDE SEQUENCE</scope>
    <source>
        <strain evidence="10">STM</strain>
    </source>
</reference>
<dbReference type="Gene3D" id="1.10.287.1260">
    <property type="match status" value="1"/>
</dbReference>
<dbReference type="Pfam" id="PF00924">
    <property type="entry name" value="MS_channel_2nd"/>
    <property type="match status" value="1"/>
</dbReference>
<evidence type="ECO:0000256" key="2">
    <source>
        <dbReference type="ARBA" id="ARBA00008017"/>
    </source>
</evidence>
<sequence length="292" mass="32452">MNLQDFLDIQVLGFSLEKPLFLLIKALLICTVTWAGVSIVKFLFRRAEQNKKRIIIDRTAASFIRSIIIYVLYTLGGAVLLSLIPGMEKVGNSILAGAGILAMAVGFASQEVLSNFISGLFIVLGKPFRIGDMIKIDDTITGTVVMITLRHTTICNLENRMIIVPNSKMNTSVIINSTIGDPSTCCFIEIGVAYNTNLDKAIAIMREEIMKQPLLIDRRSAKEKNDDIPQVVIRVVELGNFSITLKAWAWASNYSKASVLKYDSLKSIKERFDTEAIEIPYPYNNVIVTNNP</sequence>
<dbReference type="Pfam" id="PF21082">
    <property type="entry name" value="MS_channel_3rd"/>
    <property type="match status" value="1"/>
</dbReference>
<dbReference type="InterPro" id="IPR023408">
    <property type="entry name" value="MscS_beta-dom_sf"/>
</dbReference>
<feature type="domain" description="Mechanosensitive ion channel MscS" evidence="8">
    <location>
        <begin position="112"/>
        <end position="178"/>
    </location>
</feature>
<evidence type="ECO:0000256" key="1">
    <source>
        <dbReference type="ARBA" id="ARBA00004651"/>
    </source>
</evidence>
<evidence type="ECO:0000256" key="5">
    <source>
        <dbReference type="ARBA" id="ARBA00022989"/>
    </source>
</evidence>
<dbReference type="SUPFAM" id="SSF50182">
    <property type="entry name" value="Sm-like ribonucleoproteins"/>
    <property type="match status" value="1"/>
</dbReference>
<evidence type="ECO:0000256" key="7">
    <source>
        <dbReference type="SAM" id="Phobius"/>
    </source>
</evidence>
<comment type="caution">
    <text evidence="10">The sequence shown here is derived from an EMBL/GenBank/DDBJ whole genome shotgun (WGS) entry which is preliminary data.</text>
</comment>
<evidence type="ECO:0000259" key="8">
    <source>
        <dbReference type="Pfam" id="PF00924"/>
    </source>
</evidence>
<evidence type="ECO:0000256" key="6">
    <source>
        <dbReference type="ARBA" id="ARBA00023136"/>
    </source>
</evidence>